<evidence type="ECO:0000313" key="2">
    <source>
        <dbReference type="EMBL" id="MBP3943362.1"/>
    </source>
</evidence>
<proteinExistence type="predicted"/>
<sequence>MKVFFRFIAIVICMYTSLPALYAQEKEEWSSALDSARALEDNKKDSVVFSARYIRFTTLERMKKGTYTEQIDTLHKNLQYYNPQNQPWNPSINLGSYGLATRDLLFNPDKNIGFQMGFHAMDRYVYQPDSVKYFRARSPFSELYMVGFFFNDQVFRGRISQNINPRWNIGGEFHATSTDGYYTNQKYSELKSTLFSWYESSNRRYNMLVNVMFNKLDATENGSVVSDTLFHDGISQSSDRYGVQLNGTGANRPRNVWRDNSVFLRQSYYMGRLDTVDAGKPEMQVFPTNSIAHNTYIRWKEYTFKKNESDSYGTFPYGGQDLMQDTTKLTNISNEFTYDFYFRGKSLFKNEAKLSLGFQNDLYWYTDRGISNRFYQNNMVKGDLGYQFSDKVHFNAKVKQIVAGENSGDFLYEALADFQLSKDLGKIYLSAYSQNKSPERVFERLNYSYHQWERSFEKTKTQNLTFKYANPKLGFSAKAEYFLIDNYLLFKEVPHDPSNTQLNRVIEPVQIGAVNLLKLSVGQKVKFGRFTFDNILVFQKSDNMDELAIPAWYSWHSLYYSNVLSKVLDFNLGVDMKMNTPFRTPSYSINSGQFYNDNVGIEFSTYPIVDLWATATLRRANIFIAYNFINQLVAPAGYYTVRRYPMNNANIRFGLSWKFYD</sequence>
<dbReference type="Pfam" id="PF14121">
    <property type="entry name" value="Porin_10"/>
    <property type="match status" value="1"/>
</dbReference>
<keyword evidence="1" id="KW-0732">Signal</keyword>
<feature type="chain" id="PRO_5035936336" description="Porin" evidence="1">
    <location>
        <begin position="23"/>
        <end position="661"/>
    </location>
</feature>
<keyword evidence="3" id="KW-1185">Reference proteome</keyword>
<reference evidence="2" key="1">
    <citation type="submission" date="2021-03" db="EMBL/GenBank/DDBJ databases">
        <authorList>
            <person name="Lu T."/>
            <person name="Wang Q."/>
            <person name="Han X."/>
        </authorList>
    </citation>
    <scope>NUCLEOTIDE SEQUENCE</scope>
    <source>
        <strain evidence="2">WQ 2009</strain>
    </source>
</reference>
<dbReference type="RefSeq" id="WP_353546853.1">
    <property type="nucleotide sequence ID" value="NZ_JAGKSB010000007.1"/>
</dbReference>
<gene>
    <name evidence="2" type="ORF">J5U18_07275</name>
</gene>
<protein>
    <recommendedName>
        <fullName evidence="4">Porin</fullName>
    </recommendedName>
</protein>
<dbReference type="AlphaFoldDB" id="A0A8T4H8H6"/>
<dbReference type="EMBL" id="JAGKSB010000007">
    <property type="protein sequence ID" value="MBP3943362.1"/>
    <property type="molecule type" value="Genomic_DNA"/>
</dbReference>
<name>A0A8T4H8H6_9SPHI</name>
<comment type="caution">
    <text evidence="2">The sequence shown here is derived from an EMBL/GenBank/DDBJ whole genome shotgun (WGS) entry which is preliminary data.</text>
</comment>
<evidence type="ECO:0000256" key="1">
    <source>
        <dbReference type="SAM" id="SignalP"/>
    </source>
</evidence>
<organism evidence="2 3">
    <name type="scientific">Rhinopithecimicrobium faecis</name>
    <dbReference type="NCBI Taxonomy" id="2820698"/>
    <lineage>
        <taxon>Bacteria</taxon>
        <taxon>Pseudomonadati</taxon>
        <taxon>Bacteroidota</taxon>
        <taxon>Sphingobacteriia</taxon>
        <taxon>Sphingobacteriales</taxon>
        <taxon>Sphingobacteriaceae</taxon>
        <taxon>Rhinopithecimicrobium</taxon>
    </lineage>
</organism>
<evidence type="ECO:0008006" key="4">
    <source>
        <dbReference type="Google" id="ProtNLM"/>
    </source>
</evidence>
<accession>A0A8T4H8H6</accession>
<dbReference type="Proteomes" id="UP000679691">
    <property type="component" value="Unassembled WGS sequence"/>
</dbReference>
<feature type="signal peptide" evidence="1">
    <location>
        <begin position="1"/>
        <end position="22"/>
    </location>
</feature>
<evidence type="ECO:0000313" key="3">
    <source>
        <dbReference type="Proteomes" id="UP000679691"/>
    </source>
</evidence>
<dbReference type="InterPro" id="IPR025631">
    <property type="entry name" value="Porin_10"/>
</dbReference>